<dbReference type="PROSITE" id="PS50983">
    <property type="entry name" value="FE_B12_PBP"/>
    <property type="match status" value="1"/>
</dbReference>
<organism evidence="7 8">
    <name type="scientific">Pseudonocardia alaniniphila</name>
    <dbReference type="NCBI Taxonomy" id="75291"/>
    <lineage>
        <taxon>Bacteria</taxon>
        <taxon>Bacillati</taxon>
        <taxon>Actinomycetota</taxon>
        <taxon>Actinomycetes</taxon>
        <taxon>Pseudonocardiales</taxon>
        <taxon>Pseudonocardiaceae</taxon>
        <taxon>Pseudonocardia</taxon>
    </lineage>
</organism>
<dbReference type="EMBL" id="JAKXMK010000004">
    <property type="protein sequence ID" value="MCH6165065.1"/>
    <property type="molecule type" value="Genomic_DNA"/>
</dbReference>
<dbReference type="PRINTS" id="PR01715">
    <property type="entry name" value="FERRIBNDNGPP"/>
</dbReference>
<dbReference type="InterPro" id="IPR051313">
    <property type="entry name" value="Bact_iron-sidero_bind"/>
</dbReference>
<dbReference type="InterPro" id="IPR002491">
    <property type="entry name" value="ABC_transptr_periplasmic_BD"/>
</dbReference>
<dbReference type="RefSeq" id="WP_241035101.1">
    <property type="nucleotide sequence ID" value="NZ_BAAAJF010000018.1"/>
</dbReference>
<evidence type="ECO:0000256" key="5">
    <source>
        <dbReference type="SAM" id="SignalP"/>
    </source>
</evidence>
<comment type="subcellular location">
    <subcellularLocation>
        <location evidence="1">Cell envelope</location>
    </subcellularLocation>
</comment>
<keyword evidence="4 5" id="KW-0732">Signal</keyword>
<keyword evidence="8" id="KW-1185">Reference proteome</keyword>
<dbReference type="Gene3D" id="3.40.50.1980">
    <property type="entry name" value="Nitrogenase molybdenum iron protein domain"/>
    <property type="match status" value="2"/>
</dbReference>
<evidence type="ECO:0000256" key="3">
    <source>
        <dbReference type="ARBA" id="ARBA00022448"/>
    </source>
</evidence>
<dbReference type="SUPFAM" id="SSF53807">
    <property type="entry name" value="Helical backbone' metal receptor"/>
    <property type="match status" value="1"/>
</dbReference>
<dbReference type="PANTHER" id="PTHR30532:SF1">
    <property type="entry name" value="IRON(3+)-HYDROXAMATE-BINDING PROTEIN FHUD"/>
    <property type="match status" value="1"/>
</dbReference>
<evidence type="ECO:0000256" key="4">
    <source>
        <dbReference type="ARBA" id="ARBA00022729"/>
    </source>
</evidence>
<proteinExistence type="inferred from homology"/>
<protein>
    <submittedName>
        <fullName evidence="7">Iron-siderophore ABC transporter substrate-binding protein</fullName>
    </submittedName>
</protein>
<comment type="similarity">
    <text evidence="2">Belongs to the bacterial solute-binding protein 8 family.</text>
</comment>
<gene>
    <name evidence="7" type="ORF">MMF94_05160</name>
</gene>
<name>A0ABS9T954_9PSEU</name>
<evidence type="ECO:0000313" key="7">
    <source>
        <dbReference type="EMBL" id="MCH6165065.1"/>
    </source>
</evidence>
<dbReference type="Proteomes" id="UP001299970">
    <property type="component" value="Unassembled WGS sequence"/>
</dbReference>
<evidence type="ECO:0000256" key="1">
    <source>
        <dbReference type="ARBA" id="ARBA00004196"/>
    </source>
</evidence>
<reference evidence="7 8" key="1">
    <citation type="submission" date="2022-03" db="EMBL/GenBank/DDBJ databases">
        <title>Pseudonocardia alaer sp. nov., a novel actinomycete isolated from reed forest soil.</title>
        <authorList>
            <person name="Wang L."/>
        </authorList>
    </citation>
    <scope>NUCLEOTIDE SEQUENCE [LARGE SCALE GENOMIC DNA]</scope>
    <source>
        <strain evidence="7 8">Y-16303</strain>
    </source>
</reference>
<evidence type="ECO:0000259" key="6">
    <source>
        <dbReference type="PROSITE" id="PS50983"/>
    </source>
</evidence>
<dbReference type="Pfam" id="PF01497">
    <property type="entry name" value="Peripla_BP_2"/>
    <property type="match status" value="1"/>
</dbReference>
<accession>A0ABS9T954</accession>
<comment type="caution">
    <text evidence="7">The sequence shown here is derived from an EMBL/GenBank/DDBJ whole genome shotgun (WGS) entry which is preliminary data.</text>
</comment>
<feature type="signal peptide" evidence="5">
    <location>
        <begin position="1"/>
        <end position="22"/>
    </location>
</feature>
<feature type="chain" id="PRO_5047096125" evidence="5">
    <location>
        <begin position="23"/>
        <end position="331"/>
    </location>
</feature>
<dbReference type="PANTHER" id="PTHR30532">
    <property type="entry name" value="IRON III DICITRATE-BINDING PERIPLASMIC PROTEIN"/>
    <property type="match status" value="1"/>
</dbReference>
<evidence type="ECO:0000256" key="2">
    <source>
        <dbReference type="ARBA" id="ARBA00008814"/>
    </source>
</evidence>
<feature type="domain" description="Fe/B12 periplasmic-binding" evidence="6">
    <location>
        <begin position="63"/>
        <end position="331"/>
    </location>
</feature>
<sequence length="331" mass="34164">MRRSRRRGQWAAVTGLVTLLLAACGTTEAPSDPGAAPTAGSGAPITVTDARGRQITLDGPATRPVGLEWNVVEHLVSLGVRPVGVADVEGYGNWVKAAPLPGDVTDVGVRGEPSVEAIAALRPDLVLATTDLPEGAVTQLEAIAPVVLVRAADASDGIGQMRRNVQLVATLTGAEAAAQRLLADFDTTLTDGAARLTAAGLDGRRFAFADGYLDGGRLSIRPFTEGSLVESVSQELGLVNAWPLTGDSDYGLASTDVEGLTTLGDVEFVYYANDADGPDPFVDGLAGNAVWASLPFVQAQNVTRLPDGIWMFGGPASMVQYVDAVTAALAG</sequence>
<dbReference type="CDD" id="cd01146">
    <property type="entry name" value="FhuD"/>
    <property type="match status" value="1"/>
</dbReference>
<evidence type="ECO:0000313" key="8">
    <source>
        <dbReference type="Proteomes" id="UP001299970"/>
    </source>
</evidence>
<keyword evidence="3" id="KW-0813">Transport</keyword>
<dbReference type="PROSITE" id="PS51257">
    <property type="entry name" value="PROKAR_LIPOPROTEIN"/>
    <property type="match status" value="1"/>
</dbReference>